<sequence length="373" mass="40861">MSASEFKVIIVGGSIAGLTLAHCLHRAKIKHVVLEKGADIAPQLGASIGIMPNGGRILQQLGLYDAVEDLIEPLSVARIVHADGFSFHSAFPRLLHDRFGFPLAFLDRQKLLDILYRAYPNKSNILTKTEVIAVQESDHGAGVITEDGTLHKGHLIVGADGVHSRIRSEMWRLAAMKPGKPFNKERTSMTVEYACIFGISTGIANLVPGEQINAILDKLTIATIHGKNGRIYWFIVKKLDQKYAYSNAPRFTVDDAAKYCAQLADISIWKDLYVRDLWETRVTVSMAALEEYILKTWHYGRLVLLGDSIHKMTPNFGQGANCAIEDAAILASLLSENVHGSSISSPLGQDSIQRYGLGGNALNASLICNVEKN</sequence>
<dbReference type="GO" id="GO:0004497">
    <property type="term" value="F:monooxygenase activity"/>
    <property type="evidence" value="ECO:0007669"/>
    <property type="project" value="InterPro"/>
</dbReference>
<dbReference type="Pfam" id="PF01494">
    <property type="entry name" value="FAD_binding_3"/>
    <property type="match status" value="1"/>
</dbReference>
<reference evidence="6" key="1">
    <citation type="journal article" date="2019" name="Beilstein J. Org. Chem.">
        <title>Nanangenines: drimane sesquiterpenoids as the dominant metabolite cohort of a novel Australian fungus, Aspergillus nanangensis.</title>
        <authorList>
            <person name="Lacey H.J."/>
            <person name="Gilchrist C.L.M."/>
            <person name="Crombie A."/>
            <person name="Kalaitzis J.A."/>
            <person name="Vuong D."/>
            <person name="Rutledge P.J."/>
            <person name="Turner P."/>
            <person name="Pitt J.I."/>
            <person name="Lacey E."/>
            <person name="Chooi Y.H."/>
            <person name="Piggott A.M."/>
        </authorList>
    </citation>
    <scope>NUCLEOTIDE SEQUENCE</scope>
    <source>
        <strain evidence="6">MST-FP2251</strain>
    </source>
</reference>
<dbReference type="Proteomes" id="UP001194746">
    <property type="component" value="Unassembled WGS sequence"/>
</dbReference>
<comment type="similarity">
    <text evidence="1">Belongs to the paxM FAD-dependent monooxygenase family.</text>
</comment>
<protein>
    <recommendedName>
        <fullName evidence="5">FAD-binding domain-containing protein</fullName>
    </recommendedName>
</protein>
<evidence type="ECO:0000313" key="7">
    <source>
        <dbReference type="Proteomes" id="UP001194746"/>
    </source>
</evidence>
<keyword evidence="2" id="KW-0285">Flavoprotein</keyword>
<proteinExistence type="inferred from homology"/>
<evidence type="ECO:0000256" key="2">
    <source>
        <dbReference type="ARBA" id="ARBA00022630"/>
    </source>
</evidence>
<reference evidence="6" key="2">
    <citation type="submission" date="2020-02" db="EMBL/GenBank/DDBJ databases">
        <authorList>
            <person name="Gilchrist C.L.M."/>
            <person name="Chooi Y.-H."/>
        </authorList>
    </citation>
    <scope>NUCLEOTIDE SEQUENCE</scope>
    <source>
        <strain evidence="6">MST-FP2251</strain>
    </source>
</reference>
<comment type="caution">
    <text evidence="6">The sequence shown here is derived from an EMBL/GenBank/DDBJ whole genome shotgun (WGS) entry which is preliminary data.</text>
</comment>
<dbReference type="InterPro" id="IPR036188">
    <property type="entry name" value="FAD/NAD-bd_sf"/>
</dbReference>
<dbReference type="PRINTS" id="PR00420">
    <property type="entry name" value="RNGMNOXGNASE"/>
</dbReference>
<dbReference type="Gene3D" id="3.50.50.60">
    <property type="entry name" value="FAD/NAD(P)-binding domain"/>
    <property type="match status" value="1"/>
</dbReference>
<dbReference type="PANTHER" id="PTHR47356">
    <property type="entry name" value="FAD-DEPENDENT MONOOXYGENASE ASQG-RELATED"/>
    <property type="match status" value="1"/>
</dbReference>
<dbReference type="PANTHER" id="PTHR47356:SF2">
    <property type="entry name" value="FAD-BINDING DOMAIN-CONTAINING PROTEIN-RELATED"/>
    <property type="match status" value="1"/>
</dbReference>
<evidence type="ECO:0000259" key="5">
    <source>
        <dbReference type="Pfam" id="PF01494"/>
    </source>
</evidence>
<organism evidence="6 7">
    <name type="scientific">Aspergillus nanangensis</name>
    <dbReference type="NCBI Taxonomy" id="2582783"/>
    <lineage>
        <taxon>Eukaryota</taxon>
        <taxon>Fungi</taxon>
        <taxon>Dikarya</taxon>
        <taxon>Ascomycota</taxon>
        <taxon>Pezizomycotina</taxon>
        <taxon>Eurotiomycetes</taxon>
        <taxon>Eurotiomycetidae</taxon>
        <taxon>Eurotiales</taxon>
        <taxon>Aspergillaceae</taxon>
        <taxon>Aspergillus</taxon>
        <taxon>Aspergillus subgen. Circumdati</taxon>
    </lineage>
</organism>
<dbReference type="SUPFAM" id="SSF51905">
    <property type="entry name" value="FAD/NAD(P)-binding domain"/>
    <property type="match status" value="1"/>
</dbReference>
<dbReference type="InterPro" id="IPR002938">
    <property type="entry name" value="FAD-bd"/>
</dbReference>
<keyword evidence="3" id="KW-0274">FAD</keyword>
<keyword evidence="7" id="KW-1185">Reference proteome</keyword>
<dbReference type="EMBL" id="VCAU01000044">
    <property type="protein sequence ID" value="KAF9888702.1"/>
    <property type="molecule type" value="Genomic_DNA"/>
</dbReference>
<dbReference type="AlphaFoldDB" id="A0AAD4GTH3"/>
<dbReference type="GO" id="GO:0071949">
    <property type="term" value="F:FAD binding"/>
    <property type="evidence" value="ECO:0007669"/>
    <property type="project" value="InterPro"/>
</dbReference>
<keyword evidence="4" id="KW-0560">Oxidoreductase</keyword>
<accession>A0AAD4GTH3</accession>
<dbReference type="InterPro" id="IPR050562">
    <property type="entry name" value="FAD_mOase_fung"/>
</dbReference>
<evidence type="ECO:0000313" key="6">
    <source>
        <dbReference type="EMBL" id="KAF9888702.1"/>
    </source>
</evidence>
<evidence type="ECO:0000256" key="4">
    <source>
        <dbReference type="ARBA" id="ARBA00023002"/>
    </source>
</evidence>
<evidence type="ECO:0000256" key="1">
    <source>
        <dbReference type="ARBA" id="ARBA00007992"/>
    </source>
</evidence>
<gene>
    <name evidence="6" type="ORF">FE257_008460</name>
</gene>
<name>A0AAD4GTH3_ASPNN</name>
<evidence type="ECO:0000256" key="3">
    <source>
        <dbReference type="ARBA" id="ARBA00022827"/>
    </source>
</evidence>
<feature type="domain" description="FAD-binding" evidence="5">
    <location>
        <begin position="6"/>
        <end position="344"/>
    </location>
</feature>